<comment type="subcellular location">
    <subcellularLocation>
        <location evidence="1">Endomembrane system</location>
        <topology evidence="1">Multi-pass membrane protein</topology>
    </subcellularLocation>
</comment>
<dbReference type="PROSITE" id="PS50216">
    <property type="entry name" value="DHHC"/>
    <property type="match status" value="1"/>
</dbReference>
<keyword evidence="6 8" id="KW-0472">Membrane</keyword>
<evidence type="ECO:0000256" key="3">
    <source>
        <dbReference type="ARBA" id="ARBA00022679"/>
    </source>
</evidence>
<dbReference type="EMBL" id="KK784993">
    <property type="protein sequence ID" value="KDO54669.1"/>
    <property type="molecule type" value="Genomic_DNA"/>
</dbReference>
<keyword evidence="5 8" id="KW-1133">Transmembrane helix</keyword>
<sequence length="318" mass="36133">MASSSPQLETCSSESDKEAMEQIALSESPIQDIANSSTNNNIKGKPELHIKIAENFGNFFASLRENLLVVKRVVQNLWLQYIRGEKSDRIRAYQVWPGNNVFINLILVSTTDPGIIPRNDQANIEDVGTSDGTRSKRVMINGVEMKLKYCRICKIFRPPRSCHCAVCDNCVEKFDHHCPWIGQCIALRNYRFYLSFVISALVLFAYLFAFSVWRIHAKSKSGLLGMLKNCPETVALVSFSFAAIWFLAGLAIFHIYLITVNQTAYENFRQRYADSQNPYDKGIVSNFKDVLFGPVPPSRVDFRAEVTSSWHIKATRRV</sequence>
<feature type="compositionally biased region" description="Polar residues" evidence="9">
    <location>
        <begin position="1"/>
        <end position="13"/>
    </location>
</feature>
<dbReference type="InterPro" id="IPR039859">
    <property type="entry name" value="PFA4/ZDH16/20/ERF2-like"/>
</dbReference>
<dbReference type="SMR" id="A0A067EHP1"/>
<dbReference type="GO" id="GO:0019706">
    <property type="term" value="F:protein-cysteine S-palmitoyltransferase activity"/>
    <property type="evidence" value="ECO:0000318"/>
    <property type="project" value="GO_Central"/>
</dbReference>
<evidence type="ECO:0000256" key="1">
    <source>
        <dbReference type="ARBA" id="ARBA00004127"/>
    </source>
</evidence>
<comment type="similarity">
    <text evidence="2 8">Belongs to the DHHC palmitoyltransferase family.</text>
</comment>
<evidence type="ECO:0000256" key="2">
    <source>
        <dbReference type="ARBA" id="ARBA00008574"/>
    </source>
</evidence>
<evidence type="ECO:0000256" key="7">
    <source>
        <dbReference type="ARBA" id="ARBA00023315"/>
    </source>
</evidence>
<keyword evidence="4 8" id="KW-0812">Transmembrane</keyword>
<feature type="transmembrane region" description="Helical" evidence="8">
    <location>
        <begin position="192"/>
        <end position="213"/>
    </location>
</feature>
<dbReference type="eggNOG" id="KOG1311">
    <property type="taxonomic scope" value="Eukaryota"/>
</dbReference>
<evidence type="ECO:0000313" key="11">
    <source>
        <dbReference type="EMBL" id="KDO54669.1"/>
    </source>
</evidence>
<evidence type="ECO:0000259" key="10">
    <source>
        <dbReference type="Pfam" id="PF01529"/>
    </source>
</evidence>
<protein>
    <recommendedName>
        <fullName evidence="8">S-acyltransferase</fullName>
        <ecNumber evidence="8">2.3.1.225</ecNumber>
    </recommendedName>
    <alternativeName>
        <fullName evidence="8">Palmitoyltransferase</fullName>
    </alternativeName>
</protein>
<feature type="domain" description="Palmitoyltransferase DHHC" evidence="10">
    <location>
        <begin position="145"/>
        <end position="270"/>
    </location>
</feature>
<dbReference type="Proteomes" id="UP000027120">
    <property type="component" value="Unassembled WGS sequence"/>
</dbReference>
<dbReference type="EC" id="2.3.1.225" evidence="8"/>
<evidence type="ECO:0000256" key="4">
    <source>
        <dbReference type="ARBA" id="ARBA00022692"/>
    </source>
</evidence>
<reference evidence="11 12" key="1">
    <citation type="submission" date="2014-04" db="EMBL/GenBank/DDBJ databases">
        <authorList>
            <consortium name="International Citrus Genome Consortium"/>
            <person name="Gmitter F."/>
            <person name="Chen C."/>
            <person name="Farmerie W."/>
            <person name="Harkins T."/>
            <person name="Desany B."/>
            <person name="Mohiuddin M."/>
            <person name="Kodira C."/>
            <person name="Borodovsky M."/>
            <person name="Lomsadze A."/>
            <person name="Burns P."/>
            <person name="Jenkins J."/>
            <person name="Prochnik S."/>
            <person name="Shu S."/>
            <person name="Chapman J."/>
            <person name="Pitluck S."/>
            <person name="Schmutz J."/>
            <person name="Rokhsar D."/>
        </authorList>
    </citation>
    <scope>NUCLEOTIDE SEQUENCE</scope>
</reference>
<dbReference type="PANTHER" id="PTHR22883:SF57">
    <property type="entry name" value="S-ACYLTRANSFERASE"/>
    <property type="match status" value="1"/>
</dbReference>
<accession>A0A067EHP1</accession>
<comment type="catalytic activity">
    <reaction evidence="8">
        <text>L-cysteinyl-[protein] + hexadecanoyl-CoA = S-hexadecanoyl-L-cysteinyl-[protein] + CoA</text>
        <dbReference type="Rhea" id="RHEA:36683"/>
        <dbReference type="Rhea" id="RHEA-COMP:10131"/>
        <dbReference type="Rhea" id="RHEA-COMP:11032"/>
        <dbReference type="ChEBI" id="CHEBI:29950"/>
        <dbReference type="ChEBI" id="CHEBI:57287"/>
        <dbReference type="ChEBI" id="CHEBI:57379"/>
        <dbReference type="ChEBI" id="CHEBI:74151"/>
        <dbReference type="EC" id="2.3.1.225"/>
    </reaction>
</comment>
<dbReference type="InterPro" id="IPR001594">
    <property type="entry name" value="Palmitoyltrfase_DHHC"/>
</dbReference>
<dbReference type="Pfam" id="PF01529">
    <property type="entry name" value="DHHC"/>
    <property type="match status" value="1"/>
</dbReference>
<dbReference type="GO" id="GO:0006612">
    <property type="term" value="P:protein targeting to membrane"/>
    <property type="evidence" value="ECO:0000318"/>
    <property type="project" value="GO_Central"/>
</dbReference>
<organism evidence="11 12">
    <name type="scientific">Citrus sinensis</name>
    <name type="common">Sweet orange</name>
    <name type="synonym">Citrus aurantium var. sinensis</name>
    <dbReference type="NCBI Taxonomy" id="2711"/>
    <lineage>
        <taxon>Eukaryota</taxon>
        <taxon>Viridiplantae</taxon>
        <taxon>Streptophyta</taxon>
        <taxon>Embryophyta</taxon>
        <taxon>Tracheophyta</taxon>
        <taxon>Spermatophyta</taxon>
        <taxon>Magnoliopsida</taxon>
        <taxon>eudicotyledons</taxon>
        <taxon>Gunneridae</taxon>
        <taxon>Pentapetalae</taxon>
        <taxon>rosids</taxon>
        <taxon>malvids</taxon>
        <taxon>Sapindales</taxon>
        <taxon>Rutaceae</taxon>
        <taxon>Aurantioideae</taxon>
        <taxon>Citrus</taxon>
    </lineage>
</organism>
<keyword evidence="12" id="KW-1185">Reference proteome</keyword>
<gene>
    <name evidence="11" type="ORF">CISIN_1g021039mg</name>
</gene>
<name>A0A067EHP1_CITSI</name>
<evidence type="ECO:0000256" key="6">
    <source>
        <dbReference type="ARBA" id="ARBA00023136"/>
    </source>
</evidence>
<dbReference type="PANTHER" id="PTHR22883">
    <property type="entry name" value="ZINC FINGER DHHC DOMAIN CONTAINING PROTEIN"/>
    <property type="match status" value="1"/>
</dbReference>
<evidence type="ECO:0000313" key="12">
    <source>
        <dbReference type="Proteomes" id="UP000027120"/>
    </source>
</evidence>
<evidence type="ECO:0000256" key="9">
    <source>
        <dbReference type="SAM" id="MobiDB-lite"/>
    </source>
</evidence>
<dbReference type="GO" id="GO:0005794">
    <property type="term" value="C:Golgi apparatus"/>
    <property type="evidence" value="ECO:0000318"/>
    <property type="project" value="GO_Central"/>
</dbReference>
<dbReference type="GO" id="GO:0005783">
    <property type="term" value="C:endoplasmic reticulum"/>
    <property type="evidence" value="ECO:0000318"/>
    <property type="project" value="GO_Central"/>
</dbReference>
<keyword evidence="3 8" id="KW-0808">Transferase</keyword>
<feature type="region of interest" description="Disordered" evidence="9">
    <location>
        <begin position="1"/>
        <end position="21"/>
    </location>
</feature>
<keyword evidence="7 8" id="KW-0012">Acyltransferase</keyword>
<evidence type="ECO:0000256" key="5">
    <source>
        <dbReference type="ARBA" id="ARBA00022989"/>
    </source>
</evidence>
<evidence type="ECO:0000256" key="8">
    <source>
        <dbReference type="RuleBase" id="RU079119"/>
    </source>
</evidence>
<proteinExistence type="inferred from homology"/>
<comment type="domain">
    <text evidence="8">The DHHC domain is required for palmitoyltransferase activity.</text>
</comment>
<feature type="transmembrane region" description="Helical" evidence="8">
    <location>
        <begin position="234"/>
        <end position="257"/>
    </location>
</feature>
<dbReference type="AlphaFoldDB" id="A0A067EHP1"/>